<keyword evidence="2" id="KW-1185">Reference proteome</keyword>
<dbReference type="Proteomes" id="UP001491310">
    <property type="component" value="Unassembled WGS sequence"/>
</dbReference>
<evidence type="ECO:0000313" key="2">
    <source>
        <dbReference type="Proteomes" id="UP001491310"/>
    </source>
</evidence>
<dbReference type="PANTHER" id="PTHR16509">
    <property type="match status" value="1"/>
</dbReference>
<accession>A0ABR2YW84</accession>
<dbReference type="Gene3D" id="3.60.21.10">
    <property type="match status" value="1"/>
</dbReference>
<dbReference type="PANTHER" id="PTHR16509:SF1">
    <property type="entry name" value="MANGANESE-DEPENDENT ADP-RIBOSE_CDP-ALCOHOL DIPHOSPHATASE"/>
    <property type="match status" value="1"/>
</dbReference>
<comment type="caution">
    <text evidence="1">The sequence shown here is derived from an EMBL/GenBank/DDBJ whole genome shotgun (WGS) entry which is preliminary data.</text>
</comment>
<name>A0ABR2YW84_9CHLO</name>
<organism evidence="1 2">
    <name type="scientific">Coccomyxa subellipsoidea</name>
    <dbReference type="NCBI Taxonomy" id="248742"/>
    <lineage>
        <taxon>Eukaryota</taxon>
        <taxon>Viridiplantae</taxon>
        <taxon>Chlorophyta</taxon>
        <taxon>core chlorophytes</taxon>
        <taxon>Trebouxiophyceae</taxon>
        <taxon>Trebouxiophyceae incertae sedis</taxon>
        <taxon>Coccomyxaceae</taxon>
        <taxon>Coccomyxa</taxon>
    </lineage>
</organism>
<reference evidence="1 2" key="1">
    <citation type="journal article" date="2024" name="Nat. Commun.">
        <title>Phylogenomics reveals the evolutionary origins of lichenization in chlorophyte algae.</title>
        <authorList>
            <person name="Puginier C."/>
            <person name="Libourel C."/>
            <person name="Otte J."/>
            <person name="Skaloud P."/>
            <person name="Haon M."/>
            <person name="Grisel S."/>
            <person name="Petersen M."/>
            <person name="Berrin J.G."/>
            <person name="Delaux P.M."/>
            <person name="Dal Grande F."/>
            <person name="Keller J."/>
        </authorList>
    </citation>
    <scope>NUCLEOTIDE SEQUENCE [LARGE SCALE GENOMIC DNA]</scope>
    <source>
        <strain evidence="1 2">SAG 216-7</strain>
    </source>
</reference>
<dbReference type="EMBL" id="JALJOT010000004">
    <property type="protein sequence ID" value="KAK9915902.1"/>
    <property type="molecule type" value="Genomic_DNA"/>
</dbReference>
<evidence type="ECO:0008006" key="3">
    <source>
        <dbReference type="Google" id="ProtNLM"/>
    </source>
</evidence>
<sequence length="345" mass="38091">MLPFPLRQPLMSQLDACDFRPSAQNLSGAASCSGRLFSFGVISDIQYANIENGYSFAKVARYYRAALPALQRAVRTWKEREVDFGMHFGDIIDGYHPKSESLAALDAIVAAFDVLEKPHWHMIGNHCLYNLPREVLNARLNMGGPGGASYYAFSPHPAWRIVVLDGYDVSLLGWPEHHPQHRQACRILAERNPNQEKNSPDGLEGPARRFVKFGGGASDAQLTWLRQTLAAAAAADQRVILCCHLALHPDTCPGACLLWNYEEVLEACWQAGNVVATFSGHAHKDGHALDEHGVHHRVLSAVVETAPGRDCFGIISVFSDRLELQGFDRLASATMHFLPQENALT</sequence>
<proteinExistence type="predicted"/>
<dbReference type="InterPro" id="IPR029052">
    <property type="entry name" value="Metallo-depent_PP-like"/>
</dbReference>
<gene>
    <name evidence="1" type="ORF">WJX75_005794</name>
</gene>
<dbReference type="PROSITE" id="PS51257">
    <property type="entry name" value="PROKAR_LIPOPROTEIN"/>
    <property type="match status" value="1"/>
</dbReference>
<evidence type="ECO:0000313" key="1">
    <source>
        <dbReference type="EMBL" id="KAK9915902.1"/>
    </source>
</evidence>
<dbReference type="SUPFAM" id="SSF56300">
    <property type="entry name" value="Metallo-dependent phosphatases"/>
    <property type="match status" value="1"/>
</dbReference>
<protein>
    <recommendedName>
        <fullName evidence="3">Manganese-dependent ADP-ribose/CDP-alcohol diphosphatase</fullName>
    </recommendedName>
</protein>